<dbReference type="InterPro" id="IPR000259">
    <property type="entry name" value="Adhesion_dom_fimbrial"/>
</dbReference>
<dbReference type="PANTHER" id="PTHR33420:SF4">
    <property type="entry name" value="FIMBRIAL-LIKE PROTEIN FIMF"/>
    <property type="match status" value="1"/>
</dbReference>
<name>A0AAJ5UBF2_9GAMM</name>
<dbReference type="Gene3D" id="2.60.40.1090">
    <property type="entry name" value="Fimbrial-type adhesion domain"/>
    <property type="match status" value="1"/>
</dbReference>
<dbReference type="Pfam" id="PF00419">
    <property type="entry name" value="Fimbrial"/>
    <property type="match status" value="1"/>
</dbReference>
<evidence type="ECO:0000313" key="3">
    <source>
        <dbReference type="Proteomes" id="UP001211544"/>
    </source>
</evidence>
<sequence>MSILTEAGIEVKRSWFKGLSFCVITAALSNLLLSGLTPPDAYGALGQINIRLTGMVVALGCTVDPNDVNKPVQLGEWATRHLKKTGQATSPVPFTILLTGCTASGVTTRFTGAKDTLNPELLALKSDDKSFASGIAVQIMDSKGQRIPMGSNAPRGVVDERGNVTLSFLANYVATGNDSVKPGTADADTEFTLLYD</sequence>
<evidence type="ECO:0000259" key="1">
    <source>
        <dbReference type="Pfam" id="PF00419"/>
    </source>
</evidence>
<dbReference type="PANTHER" id="PTHR33420">
    <property type="entry name" value="FIMBRIAL SUBUNIT ELFA-RELATED"/>
    <property type="match status" value="1"/>
</dbReference>
<geneLocation type="plasmid" evidence="2 3">
    <name>pGABEKP28_1</name>
</geneLocation>
<dbReference type="SUPFAM" id="SSF49401">
    <property type="entry name" value="Bacterial adhesins"/>
    <property type="match status" value="1"/>
</dbReference>
<dbReference type="InterPro" id="IPR008966">
    <property type="entry name" value="Adhesion_dom_sf"/>
</dbReference>
<gene>
    <name evidence="2" type="ORF">N5580_18600</name>
</gene>
<dbReference type="Proteomes" id="UP001211544">
    <property type="component" value="Plasmid pGABEKP28_1"/>
</dbReference>
<dbReference type="GO" id="GO:0009289">
    <property type="term" value="C:pilus"/>
    <property type="evidence" value="ECO:0007669"/>
    <property type="project" value="InterPro"/>
</dbReference>
<organism evidence="2 3">
    <name type="scientific">Pantoea piersonii</name>
    <dbReference type="NCBI Taxonomy" id="2364647"/>
    <lineage>
        <taxon>Bacteria</taxon>
        <taxon>Pseudomonadati</taxon>
        <taxon>Pseudomonadota</taxon>
        <taxon>Gammaproteobacteria</taxon>
        <taxon>Enterobacterales</taxon>
        <taxon>Erwiniaceae</taxon>
        <taxon>Pantoea</taxon>
    </lineage>
</organism>
<evidence type="ECO:0000313" key="2">
    <source>
        <dbReference type="EMBL" id="WBG93096.1"/>
    </source>
</evidence>
<proteinExistence type="predicted"/>
<keyword evidence="2" id="KW-0614">Plasmid</keyword>
<protein>
    <submittedName>
        <fullName evidence="2">Fimbrial protein</fullName>
    </submittedName>
</protein>
<keyword evidence="3" id="KW-1185">Reference proteome</keyword>
<dbReference type="GO" id="GO:0043709">
    <property type="term" value="P:cell adhesion involved in single-species biofilm formation"/>
    <property type="evidence" value="ECO:0007669"/>
    <property type="project" value="TreeGrafter"/>
</dbReference>
<feature type="domain" description="Fimbrial-type adhesion" evidence="1">
    <location>
        <begin position="51"/>
        <end position="195"/>
    </location>
</feature>
<accession>A0AAJ5UBF2</accession>
<dbReference type="InterPro" id="IPR036937">
    <property type="entry name" value="Adhesion_dom_fimbrial_sf"/>
</dbReference>
<dbReference type="KEGG" id="kpie:N5580_18600"/>
<dbReference type="AlphaFoldDB" id="A0AAJ5UBF2"/>
<reference evidence="2 3" key="1">
    <citation type="journal article" date="2022" name="J Glob Antimicrob Resist">
        <title>First complete genome of a multidrug resistant strain of the novel human pathogen Kalamiella piersonii (GABEKP28) identified in human saliva.</title>
        <authorList>
            <person name="McDonagh F."/>
            <person name="Singh N.K."/>
            <person name="Venkateswaran K."/>
            <person name="Lonappan A.M."/>
            <person name="Hallahan B."/>
            <person name="Tuohy A."/>
            <person name="Burke L."/>
            <person name="Kovarova A."/>
            <person name="Miliotis G."/>
        </authorList>
    </citation>
    <scope>NUCLEOTIDE SEQUENCE [LARGE SCALE GENOMIC DNA]</scope>
    <source>
        <strain evidence="2 3">GABEKP28</strain>
    </source>
</reference>
<dbReference type="RefSeq" id="WP_269950510.1">
    <property type="nucleotide sequence ID" value="NZ_CP104759.1"/>
</dbReference>
<dbReference type="InterPro" id="IPR050263">
    <property type="entry name" value="Bact_Fimbrial_Adh_Pro"/>
</dbReference>
<dbReference type="EMBL" id="CP104759">
    <property type="protein sequence ID" value="WBG93096.1"/>
    <property type="molecule type" value="Genomic_DNA"/>
</dbReference>